<feature type="compositionally biased region" description="Low complexity" evidence="1">
    <location>
        <begin position="1084"/>
        <end position="1102"/>
    </location>
</feature>
<feature type="compositionally biased region" description="Low complexity" evidence="1">
    <location>
        <begin position="804"/>
        <end position="825"/>
    </location>
</feature>
<protein>
    <recommendedName>
        <fullName evidence="5">Hyphally-regulated cell wall protein N-terminal domain-containing protein</fullName>
    </recommendedName>
</protein>
<feature type="compositionally biased region" description="Low complexity" evidence="1">
    <location>
        <begin position="622"/>
        <end position="640"/>
    </location>
</feature>
<evidence type="ECO:0000256" key="2">
    <source>
        <dbReference type="SAM" id="SignalP"/>
    </source>
</evidence>
<feature type="compositionally biased region" description="Polar residues" evidence="1">
    <location>
        <begin position="641"/>
        <end position="666"/>
    </location>
</feature>
<proteinExistence type="predicted"/>
<evidence type="ECO:0000313" key="3">
    <source>
        <dbReference type="EMBL" id="KAK5700645.1"/>
    </source>
</evidence>
<feature type="compositionally biased region" description="Low complexity" evidence="1">
    <location>
        <begin position="762"/>
        <end position="775"/>
    </location>
</feature>
<feature type="chain" id="PRO_5042938135" description="Hyphally-regulated cell wall protein N-terminal domain-containing protein" evidence="2">
    <location>
        <begin position="17"/>
        <end position="1601"/>
    </location>
</feature>
<comment type="caution">
    <text evidence="3">The sequence shown here is derived from an EMBL/GenBank/DDBJ whole genome shotgun (WGS) entry which is preliminary data.</text>
</comment>
<accession>A0AAN7W9E6</accession>
<feature type="region of interest" description="Disordered" evidence="1">
    <location>
        <begin position="796"/>
        <end position="825"/>
    </location>
</feature>
<evidence type="ECO:0008006" key="5">
    <source>
        <dbReference type="Google" id="ProtNLM"/>
    </source>
</evidence>
<feature type="region of interest" description="Disordered" evidence="1">
    <location>
        <begin position="1075"/>
        <end position="1102"/>
    </location>
</feature>
<feature type="region of interest" description="Disordered" evidence="1">
    <location>
        <begin position="606"/>
        <end position="724"/>
    </location>
</feature>
<feature type="compositionally biased region" description="Low complexity" evidence="1">
    <location>
        <begin position="114"/>
        <end position="130"/>
    </location>
</feature>
<keyword evidence="2" id="KW-0732">Signal</keyword>
<evidence type="ECO:0000313" key="4">
    <source>
        <dbReference type="Proteomes" id="UP001310594"/>
    </source>
</evidence>
<feature type="compositionally biased region" description="Low complexity" evidence="1">
    <location>
        <begin position="86"/>
        <end position="101"/>
    </location>
</feature>
<name>A0AAN7W9E6_9PEZI</name>
<sequence>MSRLLIALFLVDTVLAASTSTSGGIASFIGQGLGFSTSTSQSSTVSSDSSSTVLQSSIARSGNLSLHLSATLPIYTNSTTTTLSTTRTLSLGSSSTSSRSSTESDDSSVDNLHTSSTSSVTASSQLSATAPSYTDNSTLASSTSSTIPAGSGIVQGQHSSASVDNTTTHSQTLFTSSGNSSLQLSATTSAFINTTSGVYSANSTLLPGSGITSAPTTHWTVAPSGQGSAYVSACNHEWSLWSSASYLSWGVIYSTLQPVTNYSASLTTLCDGYPRLVGNLTATGVWYTSTEADSSTSYTGAKPTCSVDEADCLSLYKAYTTLEDIWGSSLDTWTSDTANPTPPTPPDYPECTLTGTGSQRPDTCGACTVYGGTVQLYYFPVTANASRNMCATAPAASTACPFGPTTPLAANDSSAQIATACDGHCGGVCSYYPFTKTSTKDTGPYTVLDGQTFYGNRAYVSYATAFATDSCGPVGGSYAGGLLTVPSSHVYSLSGWHYAVDTYAYSFNFADLNTPIPASGYLAMPQCDGHISQSRPNPLDRLNGNYFDHCSVIIDDWFAPQLALFPEFYELDPAWSRCELALEGLFDPPKALSPASSLATVTVPVPVSSSAPSAAPAPSPTSPTTTTPAPISSTTTTAASIGNSVPTSTTPAQQSGSADSVAPSSQATSPADSDPGSSAAVSSQASSAQGDGEQSSSISKESSQTEGSDPSQSQETSSQSSLANPGGIIVSVVDHSTTAIGQLSSSAVGSSVGAQSNPSQEQSHASSGSGQTSSADPGGVIVSVIDYSSTAISGQSSAVNVGESPSSQASQDPGSSSENIKPSSVVNPASSGVAVGSSSFTIAPTTDAVGSSLVVVAGGGSSATLTSGQVTSLGGQIVSAGGSGVVIGTGIGASTVVLSGPNAGSSISPSSGSDPGSGNSVVAVGSSTFTVAQSTNAAGSSIVIVAAGGSSATLSPGQVTSLGGQVVSAGGSGAVIGTGIIASTVDLSDPNASSSISPSSGSDPGPGNSIVPVGSSTFTVAQSTNAAGSSVVVVAAGGSTATLNPGQTTSIGGQAVSAGISGAVIGTGISASTVVPGDPEAADPGDSSIGTPSSGSVPSSGNSVVTVGSSTFTVAQTTNSAGSSIIVVAAGGSTATLAQGETTSLGGQAISAAGNGAVIGNGNSATTFLPDSSVPVSSSAGDDTYQVGGQTVSAGGSAAIVSGTTYFALGSGSGIRVAANEVTSTAFAPGTTQDGPVSSSANGYDIAGTTLRAGSSAIVVAGTTYSALPSGSGVIVQSAGGSSTVLANPSAAITALSASGEYAVAGNTLTAGGAAATISGATYSVLPSSGGVQIVQDGMTSFLYTGNQDSSTQADLAASVTALSASNAYAVAGQTITAGGAAVTLSGITFSALPSGSGVQEVQAGITSILQVGSTNSNAPSSVTIGSDVLSYQPLGPNAAVIGSDTLTANGASVTEHGQTLQLISQSSGLALVINGTATTPLTVSTEGTVQLNGQVFTIYPGGSSKVVIDGQTVVPGYATAIYGATLSLQGSDLLVIDGTSTSTEVLGTVLSGPIKTGSAAATNSAGAASGPTSTSGIGRRWMVSYAGICIAVLSGIAVMA</sequence>
<feature type="region of interest" description="Disordered" evidence="1">
    <location>
        <begin position="86"/>
        <end position="166"/>
    </location>
</feature>
<reference evidence="3" key="1">
    <citation type="submission" date="2023-08" db="EMBL/GenBank/DDBJ databases">
        <title>Black Yeasts Isolated from many extreme environments.</title>
        <authorList>
            <person name="Coleine C."/>
            <person name="Stajich J.E."/>
            <person name="Selbmann L."/>
        </authorList>
    </citation>
    <scope>NUCLEOTIDE SEQUENCE</scope>
    <source>
        <strain evidence="3">CCFEE 5810</strain>
    </source>
</reference>
<feature type="compositionally biased region" description="Low complexity" evidence="1">
    <location>
        <begin position="667"/>
        <end position="721"/>
    </location>
</feature>
<feature type="region of interest" description="Disordered" evidence="1">
    <location>
        <begin position="748"/>
        <end position="777"/>
    </location>
</feature>
<dbReference type="Proteomes" id="UP001310594">
    <property type="component" value="Unassembled WGS sequence"/>
</dbReference>
<feature type="compositionally biased region" description="Low complexity" evidence="1">
    <location>
        <begin position="988"/>
        <end position="1010"/>
    </location>
</feature>
<organism evidence="3 4">
    <name type="scientific">Elasticomyces elasticus</name>
    <dbReference type="NCBI Taxonomy" id="574655"/>
    <lineage>
        <taxon>Eukaryota</taxon>
        <taxon>Fungi</taxon>
        <taxon>Dikarya</taxon>
        <taxon>Ascomycota</taxon>
        <taxon>Pezizomycotina</taxon>
        <taxon>Dothideomycetes</taxon>
        <taxon>Dothideomycetidae</taxon>
        <taxon>Mycosphaerellales</taxon>
        <taxon>Teratosphaeriaceae</taxon>
        <taxon>Elasticomyces</taxon>
    </lineage>
</organism>
<dbReference type="EMBL" id="JAVRQU010000007">
    <property type="protein sequence ID" value="KAK5700645.1"/>
    <property type="molecule type" value="Genomic_DNA"/>
</dbReference>
<feature type="region of interest" description="Disordered" evidence="1">
    <location>
        <begin position="988"/>
        <end position="1013"/>
    </location>
</feature>
<feature type="compositionally biased region" description="Polar residues" evidence="1">
    <location>
        <begin position="131"/>
        <end position="166"/>
    </location>
</feature>
<gene>
    <name evidence="3" type="ORF">LTR97_005162</name>
</gene>
<evidence type="ECO:0000256" key="1">
    <source>
        <dbReference type="SAM" id="MobiDB-lite"/>
    </source>
</evidence>
<feature type="signal peptide" evidence="2">
    <location>
        <begin position="1"/>
        <end position="16"/>
    </location>
</feature>